<dbReference type="STRING" id="343013.SAMN04489707_1002183"/>
<dbReference type="InterPro" id="IPR028082">
    <property type="entry name" value="Peripla_BP_I"/>
</dbReference>
<evidence type="ECO:0000256" key="2">
    <source>
        <dbReference type="ARBA" id="ARBA00022448"/>
    </source>
</evidence>
<dbReference type="Gene3D" id="3.40.50.2300">
    <property type="match status" value="2"/>
</dbReference>
<proteinExistence type="inferred from homology"/>
<keyword evidence="3 5" id="KW-0732">Signal</keyword>
<feature type="signal peptide" evidence="5">
    <location>
        <begin position="1"/>
        <end position="23"/>
    </location>
</feature>
<dbReference type="PRINTS" id="PR00337">
    <property type="entry name" value="LEUILEVALBP"/>
</dbReference>
<keyword evidence="8" id="KW-1185">Reference proteome</keyword>
<sequence length="378" mass="39712">MHRRQFVSLAALAAPAFVRQALAQEAGLTAKTLTIGCSAATTGPLASSGLDIQRGTEAAMAQINARGGIHGRALQLLMMDDAYEPERTAANVRQMLAQGQVFALLSCFGTPNNQAILPLVEESGIPYVAPLSGAMSLRKGTRNVFHVRASYTDEIVRLVQRLTGMGLKGIAVVYQDNAYGREMLDDATRSLAAQGQKPALQVAVATDGKNLAGAVAQVAAARPAAVLLATAGTVSVGLVRGLRKSAPGVLLTGLSPTLPSDSLRQLGEDGSGIALSMVVPDPHRAKLQLVRDYQSAMRAQGHQEFTPGSLEAYVNTRVLAEGLERTGRDPLQVRLNAALAAIRNLNLGGFMVDYSGQTPFVGSRYLDLGVLGSAGRFV</sequence>
<dbReference type="RefSeq" id="WP_054255115.1">
    <property type="nucleotide sequence ID" value="NZ_CYIG01000005.1"/>
</dbReference>
<dbReference type="InterPro" id="IPR028081">
    <property type="entry name" value="Leu-bd"/>
</dbReference>
<evidence type="ECO:0000313" key="8">
    <source>
        <dbReference type="Proteomes" id="UP000183656"/>
    </source>
</evidence>
<dbReference type="CDD" id="cd06326">
    <property type="entry name" value="PBP1_ABC_ligand_binding-like"/>
    <property type="match status" value="1"/>
</dbReference>
<dbReference type="AlphaFoldDB" id="A0A1I7FN31"/>
<evidence type="ECO:0000256" key="5">
    <source>
        <dbReference type="SAM" id="SignalP"/>
    </source>
</evidence>
<name>A0A1I7FN31_9BURK</name>
<evidence type="ECO:0000256" key="1">
    <source>
        <dbReference type="ARBA" id="ARBA00010062"/>
    </source>
</evidence>
<feature type="domain" description="Leucine-binding protein" evidence="6">
    <location>
        <begin position="32"/>
        <end position="346"/>
    </location>
</feature>
<evidence type="ECO:0000256" key="4">
    <source>
        <dbReference type="ARBA" id="ARBA00022970"/>
    </source>
</evidence>
<reference evidence="7 8" key="1">
    <citation type="submission" date="2016-10" db="EMBL/GenBank/DDBJ databases">
        <authorList>
            <person name="de Groot N.N."/>
        </authorList>
    </citation>
    <scope>NUCLEOTIDE SEQUENCE [LARGE SCALE GENOMIC DNA]</scope>
    <source>
        <strain evidence="7 8">R-24608</strain>
    </source>
</reference>
<evidence type="ECO:0000256" key="3">
    <source>
        <dbReference type="ARBA" id="ARBA00022729"/>
    </source>
</evidence>
<dbReference type="EMBL" id="FPBX01000002">
    <property type="protein sequence ID" value="SFU37548.1"/>
    <property type="molecule type" value="Genomic_DNA"/>
</dbReference>
<evidence type="ECO:0000313" key="7">
    <source>
        <dbReference type="EMBL" id="SFU37548.1"/>
    </source>
</evidence>
<dbReference type="GO" id="GO:0006865">
    <property type="term" value="P:amino acid transport"/>
    <property type="evidence" value="ECO:0007669"/>
    <property type="project" value="UniProtKB-KW"/>
</dbReference>
<keyword evidence="4" id="KW-0029">Amino-acid transport</keyword>
<dbReference type="Pfam" id="PF13458">
    <property type="entry name" value="Peripla_BP_6"/>
    <property type="match status" value="1"/>
</dbReference>
<dbReference type="SUPFAM" id="SSF53822">
    <property type="entry name" value="Periplasmic binding protein-like I"/>
    <property type="match status" value="1"/>
</dbReference>
<dbReference type="PANTHER" id="PTHR47235:SF1">
    <property type="entry name" value="BLR6548 PROTEIN"/>
    <property type="match status" value="1"/>
</dbReference>
<feature type="chain" id="PRO_5010158920" evidence="5">
    <location>
        <begin position="24"/>
        <end position="378"/>
    </location>
</feature>
<organism evidence="7 8">
    <name type="scientific">Paenacidovorax caeni</name>
    <dbReference type="NCBI Taxonomy" id="343013"/>
    <lineage>
        <taxon>Bacteria</taxon>
        <taxon>Pseudomonadati</taxon>
        <taxon>Pseudomonadota</taxon>
        <taxon>Betaproteobacteria</taxon>
        <taxon>Burkholderiales</taxon>
        <taxon>Comamonadaceae</taxon>
        <taxon>Paenacidovorax</taxon>
    </lineage>
</organism>
<keyword evidence="2" id="KW-0813">Transport</keyword>
<dbReference type="PANTHER" id="PTHR47235">
    <property type="entry name" value="BLR6548 PROTEIN"/>
    <property type="match status" value="1"/>
</dbReference>
<accession>A0A1I7FN31</accession>
<dbReference type="InterPro" id="IPR000709">
    <property type="entry name" value="Leu_Ile_Val-bd"/>
</dbReference>
<comment type="similarity">
    <text evidence="1">Belongs to the leucine-binding protein family.</text>
</comment>
<dbReference type="Proteomes" id="UP000183656">
    <property type="component" value="Unassembled WGS sequence"/>
</dbReference>
<gene>
    <name evidence="7" type="ORF">SAMN04489707_1002183</name>
</gene>
<protein>
    <submittedName>
        <fullName evidence="7">ABC-type branched-chain amino acid transport system, substrate-binding protein</fullName>
    </submittedName>
</protein>
<evidence type="ECO:0000259" key="6">
    <source>
        <dbReference type="Pfam" id="PF13458"/>
    </source>
</evidence>
<dbReference type="OrthoDB" id="8877358at2"/>